<evidence type="ECO:0000313" key="3">
    <source>
        <dbReference type="Proteomes" id="UP001551011"/>
    </source>
</evidence>
<name>A0ABV3AKW2_9ACTN</name>
<keyword evidence="3" id="KW-1185">Reference proteome</keyword>
<feature type="compositionally biased region" description="Polar residues" evidence="1">
    <location>
        <begin position="85"/>
        <end position="98"/>
    </location>
</feature>
<evidence type="ECO:0000313" key="2">
    <source>
        <dbReference type="EMBL" id="MEU5712180.1"/>
    </source>
</evidence>
<organism evidence="2 3">
    <name type="scientific">Streptomyces flaveolus</name>
    <dbReference type="NCBI Taxonomy" id="67297"/>
    <lineage>
        <taxon>Bacteria</taxon>
        <taxon>Bacillati</taxon>
        <taxon>Actinomycetota</taxon>
        <taxon>Actinomycetes</taxon>
        <taxon>Kitasatosporales</taxon>
        <taxon>Streptomycetaceae</taxon>
        <taxon>Streptomyces</taxon>
    </lineage>
</organism>
<feature type="compositionally biased region" description="Low complexity" evidence="1">
    <location>
        <begin position="43"/>
        <end position="58"/>
    </location>
</feature>
<accession>A0ABV3AKW2</accession>
<protein>
    <submittedName>
        <fullName evidence="2">Uncharacterized protein</fullName>
    </submittedName>
</protein>
<dbReference type="EMBL" id="JBFAEG010000033">
    <property type="protein sequence ID" value="MEU5712180.1"/>
    <property type="molecule type" value="Genomic_DNA"/>
</dbReference>
<comment type="caution">
    <text evidence="2">The sequence shown here is derived from an EMBL/GenBank/DDBJ whole genome shotgun (WGS) entry which is preliminary data.</text>
</comment>
<reference evidence="2 3" key="1">
    <citation type="submission" date="2024-06" db="EMBL/GenBank/DDBJ databases">
        <title>The Natural Products Discovery Center: Release of the First 8490 Sequenced Strains for Exploring Actinobacteria Biosynthetic Diversity.</title>
        <authorList>
            <person name="Kalkreuter E."/>
            <person name="Kautsar S.A."/>
            <person name="Yang D."/>
            <person name="Bader C.D."/>
            <person name="Teijaro C.N."/>
            <person name="Fluegel L."/>
            <person name="Davis C.M."/>
            <person name="Simpson J.R."/>
            <person name="Lauterbach L."/>
            <person name="Steele A.D."/>
            <person name="Gui C."/>
            <person name="Meng S."/>
            <person name="Li G."/>
            <person name="Viehrig K."/>
            <person name="Ye F."/>
            <person name="Su P."/>
            <person name="Kiefer A.F."/>
            <person name="Nichols A."/>
            <person name="Cepeda A.J."/>
            <person name="Yan W."/>
            <person name="Fan B."/>
            <person name="Jiang Y."/>
            <person name="Adhikari A."/>
            <person name="Zheng C.-J."/>
            <person name="Schuster L."/>
            <person name="Cowan T.M."/>
            <person name="Smanski M.J."/>
            <person name="Chevrette M.G."/>
            <person name="De Carvalho L.P.S."/>
            <person name="Shen B."/>
        </authorList>
    </citation>
    <scope>NUCLEOTIDE SEQUENCE [LARGE SCALE GENOMIC DNA]</scope>
    <source>
        <strain evidence="2 3">NPDC020594</strain>
    </source>
</reference>
<dbReference type="Proteomes" id="UP001551011">
    <property type="component" value="Unassembled WGS sequence"/>
</dbReference>
<gene>
    <name evidence="2" type="ORF">AB0H04_35940</name>
</gene>
<dbReference type="RefSeq" id="WP_051818653.1">
    <property type="nucleotide sequence ID" value="NZ_JBEXDP010000010.1"/>
</dbReference>
<proteinExistence type="predicted"/>
<feature type="region of interest" description="Disordered" evidence="1">
    <location>
        <begin position="1"/>
        <end position="24"/>
    </location>
</feature>
<feature type="region of interest" description="Disordered" evidence="1">
    <location>
        <begin position="43"/>
        <end position="115"/>
    </location>
</feature>
<evidence type="ECO:0000256" key="1">
    <source>
        <dbReference type="SAM" id="MobiDB-lite"/>
    </source>
</evidence>
<sequence>MSGTPRSAPTSSAASAIVSARAPASAAASSAAARALGFEASVDAEAARADTAAESALENVQGRGNAVSESLPRHRTGGPPAALVTITNKTNQRASHGVQTAHLEPGHKERPIAFSGRPRGAHLTARLARAQRYRRV</sequence>